<keyword evidence="1 7" id="KW-1003">Cell membrane</keyword>
<name>A0A8J7KYW3_9ACTN</name>
<proteinExistence type="inferred from homology"/>
<evidence type="ECO:0000313" key="9">
    <source>
        <dbReference type="Proteomes" id="UP000622552"/>
    </source>
</evidence>
<dbReference type="GO" id="GO:0051301">
    <property type="term" value="P:cell division"/>
    <property type="evidence" value="ECO:0007669"/>
    <property type="project" value="UniProtKB-UniRule"/>
</dbReference>
<organism evidence="8 9">
    <name type="scientific">Longispora fulva</name>
    <dbReference type="NCBI Taxonomy" id="619741"/>
    <lineage>
        <taxon>Bacteria</taxon>
        <taxon>Bacillati</taxon>
        <taxon>Actinomycetota</taxon>
        <taxon>Actinomycetes</taxon>
        <taxon>Micromonosporales</taxon>
        <taxon>Micromonosporaceae</taxon>
        <taxon>Longispora</taxon>
    </lineage>
</organism>
<evidence type="ECO:0000256" key="3">
    <source>
        <dbReference type="ARBA" id="ARBA00022692"/>
    </source>
</evidence>
<comment type="caution">
    <text evidence="8">The sequence shown here is derived from an EMBL/GenBank/DDBJ whole genome shotgun (WGS) entry which is preliminary data.</text>
</comment>
<sequence length="89" mass="9655">MPKSQIRKKKVYTAPADLNPAQIAAAKASRPSAPWVPALAVALIVLGIAWLVVFYLTAGEYPVASLRYWNLGIGFGALVGSLLVFSRWR</sequence>
<evidence type="ECO:0000256" key="6">
    <source>
        <dbReference type="ARBA" id="ARBA00023306"/>
    </source>
</evidence>
<keyword evidence="5 7" id="KW-0472">Membrane</keyword>
<reference evidence="8" key="1">
    <citation type="submission" date="2020-11" db="EMBL/GenBank/DDBJ databases">
        <title>Sequencing the genomes of 1000 actinobacteria strains.</title>
        <authorList>
            <person name="Klenk H.-P."/>
        </authorList>
    </citation>
    <scope>NUCLEOTIDE SEQUENCE</scope>
    <source>
        <strain evidence="8">DSM 45356</strain>
    </source>
</reference>
<protein>
    <recommendedName>
        <fullName evidence="7">Cell division protein CrgA</fullName>
    </recommendedName>
</protein>
<evidence type="ECO:0000256" key="7">
    <source>
        <dbReference type="HAMAP-Rule" id="MF_00631"/>
    </source>
</evidence>
<evidence type="ECO:0000313" key="8">
    <source>
        <dbReference type="EMBL" id="MBG6139727.1"/>
    </source>
</evidence>
<dbReference type="Pfam" id="PF06781">
    <property type="entry name" value="CrgA"/>
    <property type="match status" value="1"/>
</dbReference>
<dbReference type="EMBL" id="JADOUF010000001">
    <property type="protein sequence ID" value="MBG6139727.1"/>
    <property type="molecule type" value="Genomic_DNA"/>
</dbReference>
<dbReference type="AlphaFoldDB" id="A0A8J7KYW3"/>
<evidence type="ECO:0000256" key="1">
    <source>
        <dbReference type="ARBA" id="ARBA00022475"/>
    </source>
</evidence>
<feature type="transmembrane region" description="Helical" evidence="7">
    <location>
        <begin position="68"/>
        <end position="85"/>
    </location>
</feature>
<accession>A0A8J7KYW3</accession>
<keyword evidence="9" id="KW-1185">Reference proteome</keyword>
<dbReference type="GO" id="GO:0005886">
    <property type="term" value="C:plasma membrane"/>
    <property type="evidence" value="ECO:0007669"/>
    <property type="project" value="UniProtKB-SubCell"/>
</dbReference>
<evidence type="ECO:0000256" key="2">
    <source>
        <dbReference type="ARBA" id="ARBA00022618"/>
    </source>
</evidence>
<keyword evidence="4 7" id="KW-1133">Transmembrane helix</keyword>
<dbReference type="Proteomes" id="UP000622552">
    <property type="component" value="Unassembled WGS sequence"/>
</dbReference>
<dbReference type="InterPro" id="IPR009619">
    <property type="entry name" value="CrgA"/>
</dbReference>
<gene>
    <name evidence="7" type="primary">crgA</name>
    <name evidence="8" type="ORF">IW245_005921</name>
</gene>
<comment type="function">
    <text evidence="7">Involved in cell division.</text>
</comment>
<evidence type="ECO:0000256" key="5">
    <source>
        <dbReference type="ARBA" id="ARBA00023136"/>
    </source>
</evidence>
<feature type="transmembrane region" description="Helical" evidence="7">
    <location>
        <begin position="35"/>
        <end position="56"/>
    </location>
</feature>
<dbReference type="RefSeq" id="WP_197006347.1">
    <property type="nucleotide sequence ID" value="NZ_BONS01000006.1"/>
</dbReference>
<comment type="similarity">
    <text evidence="7">Belongs to the CrgA family.</text>
</comment>
<comment type="subcellular location">
    <subcellularLocation>
        <location evidence="7">Cell membrane</location>
        <topology evidence="7">Multi-pass membrane protein</topology>
    </subcellularLocation>
</comment>
<dbReference type="HAMAP" id="MF_00631">
    <property type="entry name" value="CrgA"/>
    <property type="match status" value="1"/>
</dbReference>
<keyword evidence="2 7" id="KW-0132">Cell division</keyword>
<evidence type="ECO:0000256" key="4">
    <source>
        <dbReference type="ARBA" id="ARBA00022989"/>
    </source>
</evidence>
<keyword evidence="3 7" id="KW-0812">Transmembrane</keyword>
<keyword evidence="6 7" id="KW-0131">Cell cycle</keyword>